<dbReference type="InterPro" id="IPR050204">
    <property type="entry name" value="AraC_XylS_family_regulators"/>
</dbReference>
<evidence type="ECO:0000313" key="6">
    <source>
        <dbReference type="Proteomes" id="UP000256486"/>
    </source>
</evidence>
<dbReference type="EMBL" id="NBWZ01000001">
    <property type="protein sequence ID" value="RFA10905.1"/>
    <property type="molecule type" value="Genomic_DNA"/>
</dbReference>
<protein>
    <recommendedName>
        <fullName evidence="4">HTH araC/xylS-type domain-containing protein</fullName>
    </recommendedName>
</protein>
<dbReference type="GO" id="GO:0003700">
    <property type="term" value="F:DNA-binding transcription factor activity"/>
    <property type="evidence" value="ECO:0007669"/>
    <property type="project" value="InterPro"/>
</dbReference>
<keyword evidence="3" id="KW-0804">Transcription</keyword>
<dbReference type="Pfam" id="PF14525">
    <property type="entry name" value="AraC_binding_2"/>
    <property type="match status" value="1"/>
</dbReference>
<dbReference type="OrthoDB" id="4944076at2"/>
<keyword evidence="1" id="KW-0805">Transcription regulation</keyword>
<evidence type="ECO:0000259" key="4">
    <source>
        <dbReference type="PROSITE" id="PS01124"/>
    </source>
</evidence>
<dbReference type="PROSITE" id="PS01124">
    <property type="entry name" value="HTH_ARAC_FAMILY_2"/>
    <property type="match status" value="1"/>
</dbReference>
<dbReference type="InterPro" id="IPR018060">
    <property type="entry name" value="HTH_AraC"/>
</dbReference>
<evidence type="ECO:0000313" key="5">
    <source>
        <dbReference type="EMBL" id="RFA10905.1"/>
    </source>
</evidence>
<dbReference type="InterPro" id="IPR035418">
    <property type="entry name" value="AraC-bd_2"/>
</dbReference>
<sequence>MELITRMSQDEGVGQTRDTSRVQWSLAGQDGIDRAPVRIDCADPHAFRSRGTRWTFGDVIVSDTIHTACTVSSVETGGVDDRDRVSAIFVLSGGYDIVDADRELSLGKGRAGWLSVRRQVSGTSVQTSRVVRVAVPRESLGGAEQGHRSLGRFDEALMLTAPTLAFVLGLMGRADEPGFGVDGGTDGDVGNGHPAVRALSQLVSALFREQSGRVEARALPAAGLWAAALALIDREFRDPLLDPASLAVRLHISLRQLQRAFAQNRSTISDAIRDRRAESAAALLADTGSNVGLPLGGVAAASGFSSTKEMRFALRTRHGMTPREFRSASATSMLAPTAVPSAVVAPPAAVVPTASPVRVAVTVS</sequence>
<dbReference type="SUPFAM" id="SSF46689">
    <property type="entry name" value="Homeodomain-like"/>
    <property type="match status" value="1"/>
</dbReference>
<reference evidence="5 6" key="1">
    <citation type="submission" date="2017-04" db="EMBL/GenBank/DDBJ databases">
        <title>Comparative genome analysis of Subtercola boreus.</title>
        <authorList>
            <person name="Cho Y.-J."/>
            <person name="Cho A."/>
            <person name="Kim O.-S."/>
            <person name="Lee J.-I."/>
        </authorList>
    </citation>
    <scope>NUCLEOTIDE SEQUENCE [LARGE SCALE GENOMIC DNA]</scope>
    <source>
        <strain evidence="5 6">K300</strain>
    </source>
</reference>
<name>A0A3E0VMJ4_9MICO</name>
<dbReference type="PANTHER" id="PTHR46796">
    <property type="entry name" value="HTH-TYPE TRANSCRIPTIONAL ACTIVATOR RHAS-RELATED"/>
    <property type="match status" value="1"/>
</dbReference>
<dbReference type="GO" id="GO:0043565">
    <property type="term" value="F:sequence-specific DNA binding"/>
    <property type="evidence" value="ECO:0007669"/>
    <property type="project" value="InterPro"/>
</dbReference>
<dbReference type="InterPro" id="IPR009057">
    <property type="entry name" value="Homeodomain-like_sf"/>
</dbReference>
<dbReference type="PANTHER" id="PTHR46796:SF6">
    <property type="entry name" value="ARAC SUBFAMILY"/>
    <property type="match status" value="1"/>
</dbReference>
<dbReference type="Proteomes" id="UP000256486">
    <property type="component" value="Unassembled WGS sequence"/>
</dbReference>
<dbReference type="Gene3D" id="1.10.10.60">
    <property type="entry name" value="Homeodomain-like"/>
    <property type="match status" value="1"/>
</dbReference>
<feature type="domain" description="HTH araC/xylS-type" evidence="4">
    <location>
        <begin position="226"/>
        <end position="328"/>
    </location>
</feature>
<proteinExistence type="predicted"/>
<dbReference type="SMART" id="SM00342">
    <property type="entry name" value="HTH_ARAC"/>
    <property type="match status" value="1"/>
</dbReference>
<evidence type="ECO:0000256" key="3">
    <source>
        <dbReference type="ARBA" id="ARBA00023163"/>
    </source>
</evidence>
<keyword evidence="2" id="KW-0238">DNA-binding</keyword>
<evidence type="ECO:0000256" key="2">
    <source>
        <dbReference type="ARBA" id="ARBA00023125"/>
    </source>
</evidence>
<dbReference type="Pfam" id="PF12833">
    <property type="entry name" value="HTH_18"/>
    <property type="match status" value="1"/>
</dbReference>
<comment type="caution">
    <text evidence="5">The sequence shown here is derived from an EMBL/GenBank/DDBJ whole genome shotgun (WGS) entry which is preliminary data.</text>
</comment>
<organism evidence="5 6">
    <name type="scientific">Subtercola boreus</name>
    <dbReference type="NCBI Taxonomy" id="120213"/>
    <lineage>
        <taxon>Bacteria</taxon>
        <taxon>Bacillati</taxon>
        <taxon>Actinomycetota</taxon>
        <taxon>Actinomycetes</taxon>
        <taxon>Micrococcales</taxon>
        <taxon>Microbacteriaceae</taxon>
        <taxon>Subtercola</taxon>
    </lineage>
</organism>
<accession>A0A3E0VMJ4</accession>
<keyword evidence="6" id="KW-1185">Reference proteome</keyword>
<dbReference type="AlphaFoldDB" id="A0A3E0VMJ4"/>
<evidence type="ECO:0000256" key="1">
    <source>
        <dbReference type="ARBA" id="ARBA00023015"/>
    </source>
</evidence>
<gene>
    <name evidence="5" type="ORF">B7R54_18100</name>
</gene>